<proteinExistence type="predicted"/>
<evidence type="ECO:0000256" key="1">
    <source>
        <dbReference type="SAM" id="MobiDB-lite"/>
    </source>
</evidence>
<dbReference type="EMBL" id="QGGH01000015">
    <property type="protein sequence ID" value="PWJ87563.1"/>
    <property type="molecule type" value="Genomic_DNA"/>
</dbReference>
<gene>
    <name evidence="2" type="ORF">C8D77_1152</name>
</gene>
<sequence>MFALERVGSNWCSRFRRTACMGATSSAQRPGKDATRELELMMEIENSLLEHGPNYARRLRRKAPAKDDIWHLDEVVVRHQRSEMLAVASSRSRGLCARRDRPDAPQHQGCQALADAASEEPGHRAKADHRQIALLRGGKTPGHAERGTPIAQRIEQPSREFPPSVPKTRADATGPLLIGLPEKPQRELARPYLK</sequence>
<feature type="region of interest" description="Disordered" evidence="1">
    <location>
        <begin position="136"/>
        <end position="194"/>
    </location>
</feature>
<evidence type="ECO:0000313" key="3">
    <source>
        <dbReference type="Proteomes" id="UP000245631"/>
    </source>
</evidence>
<reference evidence="2 3" key="1">
    <citation type="submission" date="2018-05" db="EMBL/GenBank/DDBJ databases">
        <title>Genomic Encyclopedia of Type Strains, Phase IV (KMG-IV): sequencing the most valuable type-strain genomes for metagenomic binning, comparative biology and taxonomic classification.</title>
        <authorList>
            <person name="Goeker M."/>
        </authorList>
    </citation>
    <scope>NUCLEOTIDE SEQUENCE [LARGE SCALE GENOMIC DNA]</scope>
    <source>
        <strain evidence="2 3">DSM 2626</strain>
    </source>
</reference>
<evidence type="ECO:0000313" key="2">
    <source>
        <dbReference type="EMBL" id="PWJ87563.1"/>
    </source>
</evidence>
<dbReference type="Proteomes" id="UP000245631">
    <property type="component" value="Unassembled WGS sequence"/>
</dbReference>
<organism evidence="2 3">
    <name type="scientific">Rhizobium loti</name>
    <name type="common">Mesorhizobium loti</name>
    <dbReference type="NCBI Taxonomy" id="381"/>
    <lineage>
        <taxon>Bacteria</taxon>
        <taxon>Pseudomonadati</taxon>
        <taxon>Pseudomonadota</taxon>
        <taxon>Alphaproteobacteria</taxon>
        <taxon>Hyphomicrobiales</taxon>
        <taxon>Phyllobacteriaceae</taxon>
        <taxon>Mesorhizobium</taxon>
    </lineage>
</organism>
<name>A0A8E2W7A0_RHILI</name>
<feature type="compositionally biased region" description="Basic and acidic residues" evidence="1">
    <location>
        <begin position="183"/>
        <end position="194"/>
    </location>
</feature>
<protein>
    <submittedName>
        <fullName evidence="2">Uncharacterized protein</fullName>
    </submittedName>
</protein>
<comment type="caution">
    <text evidence="2">The sequence shown here is derived from an EMBL/GenBank/DDBJ whole genome shotgun (WGS) entry which is preliminary data.</text>
</comment>
<dbReference type="AlphaFoldDB" id="A0A8E2W7A0"/>
<accession>A0A8E2W7A0</accession>